<feature type="region of interest" description="Disordered" evidence="1">
    <location>
        <begin position="485"/>
        <end position="504"/>
    </location>
</feature>
<accession>A0A9P1I2V5</accession>
<organism evidence="2 3">
    <name type="scientific">Caenorhabditis angaria</name>
    <dbReference type="NCBI Taxonomy" id="860376"/>
    <lineage>
        <taxon>Eukaryota</taxon>
        <taxon>Metazoa</taxon>
        <taxon>Ecdysozoa</taxon>
        <taxon>Nematoda</taxon>
        <taxon>Chromadorea</taxon>
        <taxon>Rhabditida</taxon>
        <taxon>Rhabditina</taxon>
        <taxon>Rhabditomorpha</taxon>
        <taxon>Rhabditoidea</taxon>
        <taxon>Rhabditidae</taxon>
        <taxon>Peloderinae</taxon>
        <taxon>Caenorhabditis</taxon>
    </lineage>
</organism>
<dbReference type="Proteomes" id="UP001152747">
    <property type="component" value="Unassembled WGS sequence"/>
</dbReference>
<dbReference type="AlphaFoldDB" id="A0A9P1I2V5"/>
<feature type="region of interest" description="Disordered" evidence="1">
    <location>
        <begin position="444"/>
        <end position="465"/>
    </location>
</feature>
<feature type="region of interest" description="Disordered" evidence="1">
    <location>
        <begin position="123"/>
        <end position="157"/>
    </location>
</feature>
<name>A0A9P1I2V5_9PELO</name>
<dbReference type="OrthoDB" id="5835567at2759"/>
<proteinExistence type="predicted"/>
<keyword evidence="3" id="KW-1185">Reference proteome</keyword>
<protein>
    <submittedName>
        <fullName evidence="2">Uncharacterized protein</fullName>
    </submittedName>
</protein>
<feature type="compositionally biased region" description="Polar residues" evidence="1">
    <location>
        <begin position="123"/>
        <end position="156"/>
    </location>
</feature>
<feature type="compositionally biased region" description="Acidic residues" evidence="1">
    <location>
        <begin position="447"/>
        <end position="464"/>
    </location>
</feature>
<gene>
    <name evidence="2" type="ORF">CAMP_LOCUS114</name>
</gene>
<evidence type="ECO:0000256" key="1">
    <source>
        <dbReference type="SAM" id="MobiDB-lite"/>
    </source>
</evidence>
<evidence type="ECO:0000313" key="3">
    <source>
        <dbReference type="Proteomes" id="UP001152747"/>
    </source>
</evidence>
<dbReference type="EMBL" id="CANHGI010000001">
    <property type="protein sequence ID" value="CAI5437477.1"/>
    <property type="molecule type" value="Genomic_DNA"/>
</dbReference>
<sequence length="504" mass="58416">MLCYQEPINLRNVSQNVYRATEKEWLICPRCKNKMLKPNKMGTNNDGLIWIWWMCENNNECSFPMEMPPDIYHVEQTAEQAKKGFYPLPRIRSLPSKLHHLYPITFAASLHEKRCSSSASIQTSTCDSGLSNSSTEITSTPRQTENDPSCSTSEGVTNVEDRGYEIEQEEIIESSKKRRPIRTIKKEGLLDTDKSWTKLIAKIAQDKTEYREFLDIKDEQLISRVKEIIDEGEVEKKPVALTTKGRRKTFQLDEMDSSLRQYPLRVDWNVARVQLLQLDRYNKMNIGFAPNSEKVLDAIGIEVKPSILNTTSHEEVTRDRAKILSEKIEGALKRIHQPVCENANEKAKRQKLETVQRLQNVKEQRINAVRSLAKSRVLSRLSNSERPTPSITPYTYSNFASPFYEQITTPHPSPANFVPNEYSLNLSGLHDDYQHYQPILQQPAEVREEEEEEEEHQEDNDLDLDQFMFDNQDDFTGILEDEQIPEQDLEPEHPNFGDLEDFQF</sequence>
<reference evidence="2" key="1">
    <citation type="submission" date="2022-11" db="EMBL/GenBank/DDBJ databases">
        <authorList>
            <person name="Kikuchi T."/>
        </authorList>
    </citation>
    <scope>NUCLEOTIDE SEQUENCE</scope>
    <source>
        <strain evidence="2">PS1010</strain>
    </source>
</reference>
<comment type="caution">
    <text evidence="2">The sequence shown here is derived from an EMBL/GenBank/DDBJ whole genome shotgun (WGS) entry which is preliminary data.</text>
</comment>
<evidence type="ECO:0000313" key="2">
    <source>
        <dbReference type="EMBL" id="CAI5437477.1"/>
    </source>
</evidence>